<comment type="caution">
    <text evidence="1">The sequence shown here is derived from an EMBL/GenBank/DDBJ whole genome shotgun (WGS) entry which is preliminary data.</text>
</comment>
<evidence type="ECO:0000313" key="1">
    <source>
        <dbReference type="EMBL" id="MFB9753520.1"/>
    </source>
</evidence>
<dbReference type="Proteomes" id="UP001589619">
    <property type="component" value="Unassembled WGS sequence"/>
</dbReference>
<accession>A0ABV5VZ16</accession>
<dbReference type="SUPFAM" id="SSF47789">
    <property type="entry name" value="C-terminal domain of RNA polymerase alpha subunit"/>
    <property type="match status" value="1"/>
</dbReference>
<dbReference type="Gene3D" id="1.10.150.20">
    <property type="entry name" value="5' to 3' exonuclease, C-terminal subdomain"/>
    <property type="match status" value="1"/>
</dbReference>
<reference evidence="1 2" key="1">
    <citation type="submission" date="2024-09" db="EMBL/GenBank/DDBJ databases">
        <authorList>
            <person name="Sun Q."/>
            <person name="Mori K."/>
        </authorList>
    </citation>
    <scope>NUCLEOTIDE SEQUENCE [LARGE SCALE GENOMIC DNA]</scope>
    <source>
        <strain evidence="1 2">JCM 12520</strain>
    </source>
</reference>
<gene>
    <name evidence="1" type="ORF">ACFFNY_18290</name>
</gene>
<dbReference type="EMBL" id="JBHMAG010000012">
    <property type="protein sequence ID" value="MFB9753520.1"/>
    <property type="molecule type" value="Genomic_DNA"/>
</dbReference>
<proteinExistence type="predicted"/>
<dbReference type="RefSeq" id="WP_344901168.1">
    <property type="nucleotide sequence ID" value="NZ_BAAAYO010000001.1"/>
</dbReference>
<keyword evidence="2" id="KW-1185">Reference proteome</keyword>
<name>A0ABV5VZ16_9BACL</name>
<keyword evidence="1" id="KW-0238">DNA-binding</keyword>
<protein>
    <submittedName>
        <fullName evidence="1">DNA-binding protein</fullName>
    </submittedName>
</protein>
<dbReference type="GO" id="GO:0003677">
    <property type="term" value="F:DNA binding"/>
    <property type="evidence" value="ECO:0007669"/>
    <property type="project" value="UniProtKB-KW"/>
</dbReference>
<evidence type="ECO:0000313" key="2">
    <source>
        <dbReference type="Proteomes" id="UP001589619"/>
    </source>
</evidence>
<organism evidence="1 2">
    <name type="scientific">Paenibacillus hodogayensis</name>
    <dbReference type="NCBI Taxonomy" id="279208"/>
    <lineage>
        <taxon>Bacteria</taxon>
        <taxon>Bacillati</taxon>
        <taxon>Bacillota</taxon>
        <taxon>Bacilli</taxon>
        <taxon>Bacillales</taxon>
        <taxon>Paenibacillaceae</taxon>
        <taxon>Paenibacillus</taxon>
    </lineage>
</organism>
<sequence length="72" mass="7653">MTGENRTESDFPRGVSQPARRALAGAGYRLLEQLNGVAEADLLRLHGMGPKAMDALRRALAEKGMAFAGGPE</sequence>